<comment type="caution">
    <text evidence="14">The sequence shown here is derived from an EMBL/GenBank/DDBJ whole genome shotgun (WGS) entry which is preliminary data.</text>
</comment>
<keyword evidence="10 13" id="KW-0496">Mitochondrion</keyword>
<dbReference type="PANTHER" id="PTHR12119">
    <property type="entry name" value="UBIQUINOL-CYTOCHROME C REDUCTASE COMPLEX UBIQUINONE-BINDING PROTEIN QP-C"/>
    <property type="match status" value="1"/>
</dbReference>
<dbReference type="Pfam" id="PF02939">
    <property type="entry name" value="UcrQ"/>
    <property type="match status" value="1"/>
</dbReference>
<dbReference type="Gene3D" id="1.20.5.210">
    <property type="entry name" value="Cytochrome b-c1 complex subunit 8"/>
    <property type="match status" value="1"/>
</dbReference>
<evidence type="ECO:0000313" key="14">
    <source>
        <dbReference type="EMBL" id="CAL1283128.1"/>
    </source>
</evidence>
<dbReference type="InterPro" id="IPR004205">
    <property type="entry name" value="Cyt_bc1_su8"/>
</dbReference>
<evidence type="ECO:0000256" key="13">
    <source>
        <dbReference type="RuleBase" id="RU368118"/>
    </source>
</evidence>
<evidence type="ECO:0000256" key="7">
    <source>
        <dbReference type="ARBA" id="ARBA00022792"/>
    </source>
</evidence>
<evidence type="ECO:0000256" key="2">
    <source>
        <dbReference type="ARBA" id="ARBA00007668"/>
    </source>
</evidence>
<comment type="function">
    <text evidence="13">Component of the ubiquinol-cytochrome c oxidoreductase, a multisubunit transmembrane complex that is part of the mitochondrial electron transport chain which drives oxidative phosphorylation. The complex plays an important role in the uptake of multiple carbon sources present in different host niches.</text>
</comment>
<keyword evidence="6" id="KW-0812">Transmembrane</keyword>
<gene>
    <name evidence="14" type="ORF">LARSCL_LOCUS12423</name>
</gene>
<evidence type="ECO:0000256" key="3">
    <source>
        <dbReference type="ARBA" id="ARBA00016324"/>
    </source>
</evidence>
<evidence type="ECO:0000313" key="15">
    <source>
        <dbReference type="Proteomes" id="UP001497382"/>
    </source>
</evidence>
<comment type="similarity">
    <text evidence="2 13">Belongs to the UQCRQ/QCR8 family.</text>
</comment>
<evidence type="ECO:0000256" key="5">
    <source>
        <dbReference type="ARBA" id="ARBA00022660"/>
    </source>
</evidence>
<keyword evidence="4 13" id="KW-0813">Transport</keyword>
<keyword evidence="7 13" id="KW-0999">Mitochondrion inner membrane</keyword>
<evidence type="ECO:0000256" key="4">
    <source>
        <dbReference type="ARBA" id="ARBA00022448"/>
    </source>
</evidence>
<dbReference type="AlphaFoldDB" id="A0AAV2AKD9"/>
<keyword evidence="8 13" id="KW-0249">Electron transport</keyword>
<reference evidence="14 15" key="1">
    <citation type="submission" date="2024-04" db="EMBL/GenBank/DDBJ databases">
        <authorList>
            <person name="Rising A."/>
            <person name="Reimegard J."/>
            <person name="Sonavane S."/>
            <person name="Akerstrom W."/>
            <person name="Nylinder S."/>
            <person name="Hedman E."/>
            <person name="Kallberg Y."/>
        </authorList>
    </citation>
    <scope>NUCLEOTIDE SEQUENCE [LARGE SCALE GENOMIC DNA]</scope>
</reference>
<keyword evidence="9" id="KW-1133">Transmembrane helix</keyword>
<dbReference type="EMBL" id="CAXIEN010000164">
    <property type="protein sequence ID" value="CAL1283128.1"/>
    <property type="molecule type" value="Genomic_DNA"/>
</dbReference>
<keyword evidence="15" id="KW-1185">Reference proteome</keyword>
<keyword evidence="11" id="KW-0472">Membrane</keyword>
<sequence length="96" mass="11099">MAKGFGELAKIRGVIHYRLSPYEQNIFAGMFSKGLPNLVRRIRSQILYVAPRHLLWDIYFMTGARKKTNDTTGRTPQISLMMNNLLFKKYFALCIG</sequence>
<keyword evidence="5 13" id="KW-0679">Respiratory chain</keyword>
<evidence type="ECO:0000256" key="6">
    <source>
        <dbReference type="ARBA" id="ARBA00022692"/>
    </source>
</evidence>
<proteinExistence type="inferred from homology"/>
<evidence type="ECO:0000256" key="1">
    <source>
        <dbReference type="ARBA" id="ARBA00004434"/>
    </source>
</evidence>
<organism evidence="14 15">
    <name type="scientific">Larinioides sclopetarius</name>
    <dbReference type="NCBI Taxonomy" id="280406"/>
    <lineage>
        <taxon>Eukaryota</taxon>
        <taxon>Metazoa</taxon>
        <taxon>Ecdysozoa</taxon>
        <taxon>Arthropoda</taxon>
        <taxon>Chelicerata</taxon>
        <taxon>Arachnida</taxon>
        <taxon>Araneae</taxon>
        <taxon>Araneomorphae</taxon>
        <taxon>Entelegynae</taxon>
        <taxon>Araneoidea</taxon>
        <taxon>Araneidae</taxon>
        <taxon>Larinioides</taxon>
    </lineage>
</organism>
<dbReference type="GO" id="GO:0006122">
    <property type="term" value="P:mitochondrial electron transport, ubiquinol to cytochrome c"/>
    <property type="evidence" value="ECO:0007669"/>
    <property type="project" value="UniProtKB-UniRule"/>
</dbReference>
<evidence type="ECO:0000256" key="11">
    <source>
        <dbReference type="ARBA" id="ARBA00023136"/>
    </source>
</evidence>
<evidence type="ECO:0000256" key="12">
    <source>
        <dbReference type="ARBA" id="ARBA00047105"/>
    </source>
</evidence>
<dbReference type="GO" id="GO:0045275">
    <property type="term" value="C:respiratory chain complex III"/>
    <property type="evidence" value="ECO:0007669"/>
    <property type="project" value="UniProtKB-UniRule"/>
</dbReference>
<dbReference type="SUPFAM" id="SSF81508">
    <property type="entry name" value="Ubiquinone-binding protein QP-C of cytochrome bc1 complex (Ubiquinol-cytochrome c reductase)"/>
    <property type="match status" value="1"/>
</dbReference>
<comment type="subunit">
    <text evidence="12 13">Component of the ubiquinol-cytochrome c oxidoreductase (cytochrome b-c1 complex, complex III, CIII), a multisubunit enzyme composed of 11 subunits. The complex is composed of 3 respiratory subunits cytochrome b, cytochrome c1 and Rieske protein UQCRFS1, 2 core protein subunits UQCRC1/QCR1 and UQCRC2/QCR2, and 6 low-molecular weight protein subunits UQCRH/QCR6, UQCRB/QCR7, UQCRQ/QCR8, UQCR10/QCR9, UQCR11/QCR10 and subunit 9, the cleavage product of Rieske protein UQCRFS1. The complex exists as an obligatory dimer and forms supercomplexes (SCs) in the inner mitochondrial membrane with NADH-ubiquinone oxidoreductase (complex I, CI) and cytochrome c oxidase (complex IV, CIV), resulting in different assemblies (supercomplex SCI(1)III(2)IV(1) and megacomplex MCI(2)III(2)IV(2)). Interacts with UQCC6.</text>
</comment>
<evidence type="ECO:0000256" key="9">
    <source>
        <dbReference type="ARBA" id="ARBA00022989"/>
    </source>
</evidence>
<dbReference type="Proteomes" id="UP001497382">
    <property type="component" value="Unassembled WGS sequence"/>
</dbReference>
<comment type="subcellular location">
    <subcellularLocation>
        <location evidence="1 13">Mitochondrion inner membrane</location>
        <topology evidence="1 13">Single-pass membrane protein</topology>
    </subcellularLocation>
</comment>
<protein>
    <recommendedName>
        <fullName evidence="3 13">Cytochrome b-c1 complex subunit 8</fullName>
    </recommendedName>
    <alternativeName>
        <fullName evidence="13">Complex III subunit 8</fullName>
    </alternativeName>
</protein>
<dbReference type="PANTHER" id="PTHR12119:SF2">
    <property type="entry name" value="CYTOCHROME B-C1 COMPLEX SUBUNIT 8"/>
    <property type="match status" value="1"/>
</dbReference>
<name>A0AAV2AKD9_9ARAC</name>
<evidence type="ECO:0000256" key="10">
    <source>
        <dbReference type="ARBA" id="ARBA00023128"/>
    </source>
</evidence>
<evidence type="ECO:0000256" key="8">
    <source>
        <dbReference type="ARBA" id="ARBA00022982"/>
    </source>
</evidence>
<dbReference type="InterPro" id="IPR036642">
    <property type="entry name" value="Cyt_bc1_su8_sf"/>
</dbReference>
<dbReference type="GO" id="GO:0005743">
    <property type="term" value="C:mitochondrial inner membrane"/>
    <property type="evidence" value="ECO:0007669"/>
    <property type="project" value="UniProtKB-SubCell"/>
</dbReference>
<accession>A0AAV2AKD9</accession>